<dbReference type="InterPro" id="IPR015890">
    <property type="entry name" value="Chorismate_C"/>
</dbReference>
<dbReference type="PANTHER" id="PTHR11236:SF50">
    <property type="entry name" value="AMINODEOXYCHORISMATE SYNTHASE COMPONENT 1"/>
    <property type="match status" value="1"/>
</dbReference>
<dbReference type="OrthoDB" id="3518032at2"/>
<protein>
    <submittedName>
        <fullName evidence="3">Aminodeoxychorismate synthase component I</fullName>
    </submittedName>
</protein>
<dbReference type="GO" id="GO:0046820">
    <property type="term" value="F:4-amino-4-deoxychorismate synthase activity"/>
    <property type="evidence" value="ECO:0007669"/>
    <property type="project" value="TreeGrafter"/>
</dbReference>
<sequence length="406" mass="42564">MDLFQALTARAETEGLPGPAALIGDWCDADAVIAPSLEIVPGLRPPDRPDRFWLGHLGFPVRAGQGPLPEVAGGLTDGVLLLRDGEWSWWSPVGAECPSWVCSSLEAWFRPEPPASMVEPSRSMVEQVRSGPSNRVDTPPWTAEWTPPEREPHLAAVAACREAIAAGEVYQACICTRFTGRLAGSPHRYFADLAAATKPAKAAFLHGAHGSVVSLSPESFLSRRGGTVTSSPIKGTVPLDVDPLVLAESAKDIAENVMIVDLVRNDLGRVAATGSVRVPELLTIVGAPGVWHLVSTVSAELPAAVGNDALLEATFPPASVTGTPKIRAAELIAEWEAYGRGVYCGAVGIAGPDGLLDLNVAIRTVQITPDGAMTLGVGGGITYDSDPAAEWQECLDKAAAIVSHTS</sequence>
<dbReference type="Proteomes" id="UP000239814">
    <property type="component" value="Chromosome"/>
</dbReference>
<dbReference type="NCBIfam" id="NF004530">
    <property type="entry name" value="PRK05877.1"/>
    <property type="match status" value="1"/>
</dbReference>
<dbReference type="AlphaFoldDB" id="A0A2S0KK21"/>
<reference evidence="3 4" key="1">
    <citation type="submission" date="2018-03" db="EMBL/GenBank/DDBJ databases">
        <title>Characteristics and genome of n-alkane degrading marine bacteria Gordonia iterans isolated from crude oil contaminated in Tae-an, South Korea.</title>
        <authorList>
            <person name="Lee S.-S."/>
            <person name="Kim H."/>
        </authorList>
    </citation>
    <scope>NUCLEOTIDE SEQUENCE [LARGE SCALE GENOMIC DNA]</scope>
    <source>
        <strain evidence="3 4">Co17</strain>
    </source>
</reference>
<evidence type="ECO:0000256" key="1">
    <source>
        <dbReference type="SAM" id="MobiDB-lite"/>
    </source>
</evidence>
<organism evidence="3 4">
    <name type="scientific">Gordonia iterans</name>
    <dbReference type="NCBI Taxonomy" id="1004901"/>
    <lineage>
        <taxon>Bacteria</taxon>
        <taxon>Bacillati</taxon>
        <taxon>Actinomycetota</taxon>
        <taxon>Actinomycetes</taxon>
        <taxon>Mycobacteriales</taxon>
        <taxon>Gordoniaceae</taxon>
        <taxon>Gordonia</taxon>
    </lineage>
</organism>
<feature type="region of interest" description="Disordered" evidence="1">
    <location>
        <begin position="128"/>
        <end position="147"/>
    </location>
</feature>
<evidence type="ECO:0000313" key="4">
    <source>
        <dbReference type="Proteomes" id="UP000239814"/>
    </source>
</evidence>
<proteinExistence type="predicted"/>
<dbReference type="PANTHER" id="PTHR11236">
    <property type="entry name" value="AMINOBENZOATE/ANTHRANILATE SYNTHASE"/>
    <property type="match status" value="1"/>
</dbReference>
<dbReference type="KEGG" id="git:C6V83_05425"/>
<dbReference type="InterPro" id="IPR005801">
    <property type="entry name" value="ADC_synthase"/>
</dbReference>
<dbReference type="InterPro" id="IPR019999">
    <property type="entry name" value="Anth_synth_I-like"/>
</dbReference>
<keyword evidence="4" id="KW-1185">Reference proteome</keyword>
<dbReference type="Pfam" id="PF00425">
    <property type="entry name" value="Chorismate_bind"/>
    <property type="match status" value="1"/>
</dbReference>
<gene>
    <name evidence="3" type="ORF">C6V83_05425</name>
</gene>
<accession>A0A2S0KK21</accession>
<evidence type="ECO:0000259" key="2">
    <source>
        <dbReference type="Pfam" id="PF00425"/>
    </source>
</evidence>
<feature type="domain" description="Chorismate-utilising enzyme C-terminal" evidence="2">
    <location>
        <begin position="151"/>
        <end position="397"/>
    </location>
</feature>
<evidence type="ECO:0000313" key="3">
    <source>
        <dbReference type="EMBL" id="AVM02034.1"/>
    </source>
</evidence>
<dbReference type="SUPFAM" id="SSF56322">
    <property type="entry name" value="ADC synthase"/>
    <property type="match status" value="1"/>
</dbReference>
<dbReference type="Gene3D" id="3.60.120.10">
    <property type="entry name" value="Anthranilate synthase"/>
    <property type="match status" value="1"/>
</dbReference>
<dbReference type="EMBL" id="CP027433">
    <property type="protein sequence ID" value="AVM02034.1"/>
    <property type="molecule type" value="Genomic_DNA"/>
</dbReference>
<dbReference type="PRINTS" id="PR00095">
    <property type="entry name" value="ANTSNTHASEI"/>
</dbReference>
<dbReference type="GO" id="GO:0000162">
    <property type="term" value="P:L-tryptophan biosynthetic process"/>
    <property type="evidence" value="ECO:0007669"/>
    <property type="project" value="TreeGrafter"/>
</dbReference>
<name>A0A2S0KK21_9ACTN</name>